<proteinExistence type="predicted"/>
<dbReference type="RefSeq" id="WP_166282435.1">
    <property type="nucleotide sequence ID" value="NZ_JAANNP010000009.1"/>
</dbReference>
<comment type="subcellular location">
    <subcellularLocation>
        <location evidence="1">Membrane</location>
        <topology evidence="1">Multi-pass membrane protein</topology>
    </subcellularLocation>
</comment>
<evidence type="ECO:0000256" key="1">
    <source>
        <dbReference type="ARBA" id="ARBA00004141"/>
    </source>
</evidence>
<reference evidence="7 8" key="1">
    <citation type="submission" date="2020-03" db="EMBL/GenBank/DDBJ databases">
        <title>Two novel Motilibacter sp.</title>
        <authorList>
            <person name="Liu S."/>
        </authorList>
    </citation>
    <scope>NUCLEOTIDE SEQUENCE [LARGE SCALE GENOMIC DNA]</scope>
    <source>
        <strain evidence="7 8">E257</strain>
    </source>
</reference>
<keyword evidence="8" id="KW-1185">Reference proteome</keyword>
<evidence type="ECO:0000256" key="2">
    <source>
        <dbReference type="ARBA" id="ARBA00022692"/>
    </source>
</evidence>
<protein>
    <submittedName>
        <fullName evidence="7">ABC transporter permease</fullName>
    </submittedName>
</protein>
<evidence type="ECO:0000313" key="8">
    <source>
        <dbReference type="Proteomes" id="UP000800981"/>
    </source>
</evidence>
<organism evidence="7 8">
    <name type="scientific">Motilibacter deserti</name>
    <dbReference type="NCBI Taxonomy" id="2714956"/>
    <lineage>
        <taxon>Bacteria</taxon>
        <taxon>Bacillati</taxon>
        <taxon>Actinomycetota</taxon>
        <taxon>Actinomycetes</taxon>
        <taxon>Motilibacterales</taxon>
        <taxon>Motilibacteraceae</taxon>
        <taxon>Motilibacter</taxon>
    </lineage>
</organism>
<feature type="transmembrane region" description="Helical" evidence="5">
    <location>
        <begin position="52"/>
        <end position="75"/>
    </location>
</feature>
<gene>
    <name evidence="7" type="ORF">G9H71_12880</name>
</gene>
<dbReference type="InterPro" id="IPR013525">
    <property type="entry name" value="ABC2_TM"/>
</dbReference>
<evidence type="ECO:0000259" key="6">
    <source>
        <dbReference type="Pfam" id="PF12698"/>
    </source>
</evidence>
<feature type="transmembrane region" description="Helical" evidence="5">
    <location>
        <begin position="267"/>
        <end position="285"/>
    </location>
</feature>
<comment type="caution">
    <text evidence="7">The sequence shown here is derived from an EMBL/GenBank/DDBJ whole genome shotgun (WGS) entry which is preliminary data.</text>
</comment>
<sequence>MTSPTRPPAVLYDIRYSRFTGQLRPRVYAVLALARSSALGALGVRRSTGAKIWPFLLVVVAYAPAVVAVGIPLLVPDNDEFTEPLDFVSYYELLALIATPLLAYVATTIPSLLTRDRRDRVLTLYFSTALSAWEYVLGKVIAALLLILLVTLGPLLVLLIGGALVSDSPIDYVGDHAADLPKVVLAGVLLALFHAGWGLAIGSLTPRRVFAVGGYLGVMLVASTLGGAVASISNSDAFLAFVLPIVPIDMTASFLDTPEGNVTAPQGLLWAVWLVVVLGAAAVLWRRYRGGRES</sequence>
<evidence type="ECO:0000256" key="5">
    <source>
        <dbReference type="SAM" id="Phobius"/>
    </source>
</evidence>
<dbReference type="Pfam" id="PF12698">
    <property type="entry name" value="ABC2_membrane_3"/>
    <property type="match status" value="1"/>
</dbReference>
<feature type="transmembrane region" description="Helical" evidence="5">
    <location>
        <begin position="209"/>
        <end position="230"/>
    </location>
</feature>
<evidence type="ECO:0000313" key="7">
    <source>
        <dbReference type="EMBL" id="NHC14675.1"/>
    </source>
</evidence>
<evidence type="ECO:0000256" key="3">
    <source>
        <dbReference type="ARBA" id="ARBA00022989"/>
    </source>
</evidence>
<feature type="transmembrane region" description="Helical" evidence="5">
    <location>
        <begin position="143"/>
        <end position="165"/>
    </location>
</feature>
<feature type="transmembrane region" description="Helical" evidence="5">
    <location>
        <begin position="87"/>
        <end position="109"/>
    </location>
</feature>
<feature type="domain" description="ABC-2 type transporter transmembrane" evidence="6">
    <location>
        <begin position="83"/>
        <end position="282"/>
    </location>
</feature>
<evidence type="ECO:0000256" key="4">
    <source>
        <dbReference type="ARBA" id="ARBA00023136"/>
    </source>
</evidence>
<keyword evidence="3 5" id="KW-1133">Transmembrane helix</keyword>
<accession>A0ABX0GYK3</accession>
<dbReference type="EMBL" id="JAANNP010000009">
    <property type="protein sequence ID" value="NHC14675.1"/>
    <property type="molecule type" value="Genomic_DNA"/>
</dbReference>
<keyword evidence="4 5" id="KW-0472">Membrane</keyword>
<dbReference type="Proteomes" id="UP000800981">
    <property type="component" value="Unassembled WGS sequence"/>
</dbReference>
<name>A0ABX0GYK3_9ACTN</name>
<feature type="transmembrane region" description="Helical" evidence="5">
    <location>
        <begin position="177"/>
        <end position="197"/>
    </location>
</feature>
<keyword evidence="2 5" id="KW-0812">Transmembrane</keyword>